<dbReference type="RefSeq" id="WP_201428967.1">
    <property type="nucleotide sequence ID" value="NZ_JAEQMG010000198.1"/>
</dbReference>
<accession>A0A934WUT0</accession>
<proteinExistence type="predicted"/>
<feature type="transmembrane region" description="Helical" evidence="2">
    <location>
        <begin position="39"/>
        <end position="58"/>
    </location>
</feature>
<dbReference type="EMBL" id="JAEQMG010000198">
    <property type="protein sequence ID" value="MBK6090311.1"/>
    <property type="molecule type" value="Genomic_DNA"/>
</dbReference>
<protein>
    <submittedName>
        <fullName evidence="3">Uncharacterized protein</fullName>
    </submittedName>
</protein>
<keyword evidence="2" id="KW-0812">Transmembrane</keyword>
<reference evidence="3" key="1">
    <citation type="submission" date="2021-01" db="EMBL/GenBank/DDBJ databases">
        <title>Genome public.</title>
        <authorList>
            <person name="Liu C."/>
            <person name="Sun Q."/>
        </authorList>
    </citation>
    <scope>NUCLEOTIDE SEQUENCE</scope>
    <source>
        <strain evidence="3">M6</strain>
    </source>
</reference>
<evidence type="ECO:0000256" key="1">
    <source>
        <dbReference type="SAM" id="MobiDB-lite"/>
    </source>
</evidence>
<evidence type="ECO:0000313" key="3">
    <source>
        <dbReference type="EMBL" id="MBK6090311.1"/>
    </source>
</evidence>
<comment type="caution">
    <text evidence="3">The sequence shown here is derived from an EMBL/GenBank/DDBJ whole genome shotgun (WGS) entry which is preliminary data.</text>
</comment>
<dbReference type="Proteomes" id="UP000633365">
    <property type="component" value="Unassembled WGS sequence"/>
</dbReference>
<feature type="compositionally biased region" description="Low complexity" evidence="1">
    <location>
        <begin position="68"/>
        <end position="95"/>
    </location>
</feature>
<evidence type="ECO:0000256" key="2">
    <source>
        <dbReference type="SAM" id="Phobius"/>
    </source>
</evidence>
<name>A0A934WUT0_9FIRM</name>
<sequence length="116" mass="12404">MSNHDDFVDEFIEYQIFGDSMKNFGGGNSRKPNKGSGCGTTAVIIVLIIIVLAVFGSCGKSNQKSYPSGSYQRSYNNSSSSYSGNSSKSGSSESSCLKKPESSTVQPTTKKNTYNV</sequence>
<gene>
    <name evidence="3" type="ORF">JKK62_16990</name>
</gene>
<keyword evidence="2" id="KW-1133">Transmembrane helix</keyword>
<evidence type="ECO:0000313" key="4">
    <source>
        <dbReference type="Proteomes" id="UP000633365"/>
    </source>
</evidence>
<organism evidence="3 4">
    <name type="scientific">Ruminococcus difficilis</name>
    <dbReference type="NCBI Taxonomy" id="2763069"/>
    <lineage>
        <taxon>Bacteria</taxon>
        <taxon>Bacillati</taxon>
        <taxon>Bacillota</taxon>
        <taxon>Clostridia</taxon>
        <taxon>Eubacteriales</taxon>
        <taxon>Oscillospiraceae</taxon>
        <taxon>Ruminococcus</taxon>
    </lineage>
</organism>
<dbReference type="AlphaFoldDB" id="A0A934WUT0"/>
<keyword evidence="2" id="KW-0472">Membrane</keyword>
<feature type="region of interest" description="Disordered" evidence="1">
    <location>
        <begin position="60"/>
        <end position="116"/>
    </location>
</feature>
<feature type="compositionally biased region" description="Polar residues" evidence="1">
    <location>
        <begin position="102"/>
        <end position="116"/>
    </location>
</feature>
<keyword evidence="4" id="KW-1185">Reference proteome</keyword>